<dbReference type="InterPro" id="IPR016181">
    <property type="entry name" value="Acyl_CoA_acyltransferase"/>
</dbReference>
<dbReference type="Pfam" id="PF00583">
    <property type="entry name" value="Acetyltransf_1"/>
    <property type="match status" value="1"/>
</dbReference>
<gene>
    <name evidence="2" type="ORF">Micbo1qcDRAFT_63348</name>
</gene>
<dbReference type="OrthoDB" id="41532at2759"/>
<proteinExistence type="predicted"/>
<dbReference type="GO" id="GO:0016747">
    <property type="term" value="F:acyltransferase activity, transferring groups other than amino-acyl groups"/>
    <property type="evidence" value="ECO:0007669"/>
    <property type="project" value="InterPro"/>
</dbReference>
<dbReference type="Proteomes" id="UP000070501">
    <property type="component" value="Unassembled WGS sequence"/>
</dbReference>
<dbReference type="CDD" id="cd04301">
    <property type="entry name" value="NAT_SF"/>
    <property type="match status" value="1"/>
</dbReference>
<accession>A0A136IJ70</accession>
<organism evidence="2 3">
    <name type="scientific">Microdochium bolleyi</name>
    <dbReference type="NCBI Taxonomy" id="196109"/>
    <lineage>
        <taxon>Eukaryota</taxon>
        <taxon>Fungi</taxon>
        <taxon>Dikarya</taxon>
        <taxon>Ascomycota</taxon>
        <taxon>Pezizomycotina</taxon>
        <taxon>Sordariomycetes</taxon>
        <taxon>Xylariomycetidae</taxon>
        <taxon>Xylariales</taxon>
        <taxon>Microdochiaceae</taxon>
        <taxon>Microdochium</taxon>
    </lineage>
</organism>
<dbReference type="EMBL" id="KQ964302">
    <property type="protein sequence ID" value="KXJ85026.1"/>
    <property type="molecule type" value="Genomic_DNA"/>
</dbReference>
<dbReference type="InterPro" id="IPR000182">
    <property type="entry name" value="GNAT_dom"/>
</dbReference>
<name>A0A136IJ70_9PEZI</name>
<dbReference type="AlphaFoldDB" id="A0A136IJ70"/>
<reference evidence="3" key="1">
    <citation type="submission" date="2016-02" db="EMBL/GenBank/DDBJ databases">
        <title>Draft genome sequence of Microdochium bolleyi, a fungal endophyte of beachgrass.</title>
        <authorList>
            <consortium name="DOE Joint Genome Institute"/>
            <person name="David A.S."/>
            <person name="May G."/>
            <person name="Haridas S."/>
            <person name="Lim J."/>
            <person name="Wang M."/>
            <person name="Labutti K."/>
            <person name="Lipzen A."/>
            <person name="Barry K."/>
            <person name="Grigoriev I.V."/>
        </authorList>
    </citation>
    <scope>NUCLEOTIDE SEQUENCE [LARGE SCALE GENOMIC DNA]</scope>
    <source>
        <strain evidence="3">J235TASD1</strain>
    </source>
</reference>
<protein>
    <recommendedName>
        <fullName evidence="1">N-acetyltransferase domain-containing protein</fullName>
    </recommendedName>
</protein>
<keyword evidence="3" id="KW-1185">Reference proteome</keyword>
<feature type="domain" description="N-acetyltransferase" evidence="1">
    <location>
        <begin position="1"/>
        <end position="64"/>
    </location>
</feature>
<sequence>PPETTYVLDLPQLQQPNITFYTAWEGDHLLGCGALKEIGPRYGEIKSMRTARDHTRKGVGRALV</sequence>
<dbReference type="SUPFAM" id="SSF55729">
    <property type="entry name" value="Acyl-CoA N-acyltransferases (Nat)"/>
    <property type="match status" value="1"/>
</dbReference>
<dbReference type="PROSITE" id="PS51186">
    <property type="entry name" value="GNAT"/>
    <property type="match status" value="1"/>
</dbReference>
<dbReference type="InParanoid" id="A0A136IJ70"/>
<evidence type="ECO:0000313" key="3">
    <source>
        <dbReference type="Proteomes" id="UP000070501"/>
    </source>
</evidence>
<evidence type="ECO:0000313" key="2">
    <source>
        <dbReference type="EMBL" id="KXJ85026.1"/>
    </source>
</evidence>
<dbReference type="Gene3D" id="3.40.630.30">
    <property type="match status" value="1"/>
</dbReference>
<feature type="non-terminal residue" evidence="2">
    <location>
        <position position="1"/>
    </location>
</feature>
<evidence type="ECO:0000259" key="1">
    <source>
        <dbReference type="PROSITE" id="PS51186"/>
    </source>
</evidence>